<feature type="region of interest" description="Disordered" evidence="1">
    <location>
        <begin position="1"/>
        <end position="29"/>
    </location>
</feature>
<feature type="compositionally biased region" description="Low complexity" evidence="1">
    <location>
        <begin position="16"/>
        <end position="29"/>
    </location>
</feature>
<evidence type="ECO:0000256" key="1">
    <source>
        <dbReference type="SAM" id="MobiDB-lite"/>
    </source>
</evidence>
<dbReference type="AlphaFoldDB" id="A0A0N1P0C7"/>
<dbReference type="GeneID" id="28735431"/>
<gene>
    <name evidence="3" type="ORF">AB675_3497</name>
</gene>
<name>A0A0N1P0C7_9EURO</name>
<sequence length="719" mass="80678">MSQSNNAEKAVERQRSISSSTAANTAETSLKAEVYKLKEEVEGDNGRSIEERATPLQKLRNIFDNIVLNYSPCEERDKVLVEIANILLDLGDVKFVDKRKNEANELRMLPDRALSIETDESDHESEANIIDSIDQSAAELEESIDESAADTEASTEIMVVEDRSTKSTTKVASPGIKSEDYEGPFPTEFPGCFKWEGRWWLPPFGPGHPVSNQINPGNPPYGYGYIASPNGTSFQPFSREAALEEHFRRFPIQDSEKLLEAYRNKHQQHLTPFDHGDDTDDKVLVCNCLTYPDDRQYIQCDNTYHCLKQFYHPECLGMPAHLIPTNEDKWFCPECLREGRGGAKDIAKMVGFYARYTFNKVVADPNPERYIKPWTADALKSARPEVLRDLGLSTFEEAKNTLLERSAQKVGRPVPSTPTQAIPMVVNGTVVKQPNKFSWTTEEDLILVEVMRELYNEGLVGQPLWDQCEIRLKARGCDRVMGAARNRWMRGLREEYNLDERRKKNANKMTTAIQVGKSERDPESVKKNNARYTVSRKAEAPAGHVQARAAAAAATGANAVAVGRPPMSAPPRISAYGRGSQQDALGLNDMYLGRGYSDDDGSETMEWRWTSMMLRWATMSMMEATLPSWAVRLLLFVVAVSVVVPRLPVQAASRGQIAWVAICWLVVMDNGWRWLENRPGEASGKIRCLKSGLSLTFGKMPPGGLPASKTGYQHEDRIR</sequence>
<dbReference type="InterPro" id="IPR013083">
    <property type="entry name" value="Znf_RING/FYVE/PHD"/>
</dbReference>
<dbReference type="SUPFAM" id="SSF57903">
    <property type="entry name" value="FYVE/PHD zinc finger"/>
    <property type="match status" value="1"/>
</dbReference>
<dbReference type="EMBL" id="LFJN01000014">
    <property type="protein sequence ID" value="KPI39780.1"/>
    <property type="molecule type" value="Genomic_DNA"/>
</dbReference>
<dbReference type="InterPro" id="IPR011011">
    <property type="entry name" value="Znf_FYVE_PHD"/>
</dbReference>
<proteinExistence type="predicted"/>
<protein>
    <recommendedName>
        <fullName evidence="2">Myb-like domain-containing protein</fullName>
    </recommendedName>
</protein>
<dbReference type="VEuPathDB" id="FungiDB:AB675_3497"/>
<dbReference type="InterPro" id="IPR001005">
    <property type="entry name" value="SANT/Myb"/>
</dbReference>
<feature type="region of interest" description="Disordered" evidence="1">
    <location>
        <begin position="700"/>
        <end position="719"/>
    </location>
</feature>
<dbReference type="Proteomes" id="UP000038010">
    <property type="component" value="Unassembled WGS sequence"/>
</dbReference>
<keyword evidence="4" id="KW-1185">Reference proteome</keyword>
<dbReference type="PROSITE" id="PS50090">
    <property type="entry name" value="MYB_LIKE"/>
    <property type="match status" value="1"/>
</dbReference>
<dbReference type="Gene3D" id="3.30.40.10">
    <property type="entry name" value="Zinc/RING finger domain, C3HC4 (zinc finger)"/>
    <property type="match status" value="1"/>
</dbReference>
<accession>A0A0N1P0C7</accession>
<evidence type="ECO:0000259" key="2">
    <source>
        <dbReference type="PROSITE" id="PS50090"/>
    </source>
</evidence>
<evidence type="ECO:0000313" key="3">
    <source>
        <dbReference type="EMBL" id="KPI39780.1"/>
    </source>
</evidence>
<feature type="domain" description="Myb-like" evidence="2">
    <location>
        <begin position="431"/>
        <end position="492"/>
    </location>
</feature>
<reference evidence="3 4" key="1">
    <citation type="submission" date="2015-06" db="EMBL/GenBank/DDBJ databases">
        <title>Draft genome of the ant-associated black yeast Phialophora attae CBS 131958.</title>
        <authorList>
            <person name="Moreno L.F."/>
            <person name="Stielow B.J."/>
            <person name="de Hoog S."/>
            <person name="Vicente V.A."/>
            <person name="Weiss V.A."/>
            <person name="de Vries M."/>
            <person name="Cruz L.M."/>
            <person name="Souza E.M."/>
        </authorList>
    </citation>
    <scope>NUCLEOTIDE SEQUENCE [LARGE SCALE GENOMIC DNA]</scope>
    <source>
        <strain evidence="3 4">CBS 131958</strain>
    </source>
</reference>
<comment type="caution">
    <text evidence="3">The sequence shown here is derived from an EMBL/GenBank/DDBJ whole genome shotgun (WGS) entry which is preliminary data.</text>
</comment>
<dbReference type="OrthoDB" id="4156036at2759"/>
<organism evidence="3 4">
    <name type="scientific">Cyphellophora attinorum</name>
    <dbReference type="NCBI Taxonomy" id="1664694"/>
    <lineage>
        <taxon>Eukaryota</taxon>
        <taxon>Fungi</taxon>
        <taxon>Dikarya</taxon>
        <taxon>Ascomycota</taxon>
        <taxon>Pezizomycotina</taxon>
        <taxon>Eurotiomycetes</taxon>
        <taxon>Chaetothyriomycetidae</taxon>
        <taxon>Chaetothyriales</taxon>
        <taxon>Cyphellophoraceae</taxon>
        <taxon>Cyphellophora</taxon>
    </lineage>
</organism>
<dbReference type="RefSeq" id="XP_017999743.1">
    <property type="nucleotide sequence ID" value="XM_018143551.1"/>
</dbReference>
<evidence type="ECO:0000313" key="4">
    <source>
        <dbReference type="Proteomes" id="UP000038010"/>
    </source>
</evidence>